<dbReference type="EMBL" id="JAVRRG010000127">
    <property type="protein sequence ID" value="KAK5082549.1"/>
    <property type="molecule type" value="Genomic_DNA"/>
</dbReference>
<name>A0ABR0K1E3_9EURO</name>
<feature type="coiled-coil region" evidence="1">
    <location>
        <begin position="98"/>
        <end position="160"/>
    </location>
</feature>
<feature type="region of interest" description="Disordered" evidence="2">
    <location>
        <begin position="18"/>
        <end position="41"/>
    </location>
</feature>
<organism evidence="3 4">
    <name type="scientific">Lithohypha guttulata</name>
    <dbReference type="NCBI Taxonomy" id="1690604"/>
    <lineage>
        <taxon>Eukaryota</taxon>
        <taxon>Fungi</taxon>
        <taxon>Dikarya</taxon>
        <taxon>Ascomycota</taxon>
        <taxon>Pezizomycotina</taxon>
        <taxon>Eurotiomycetes</taxon>
        <taxon>Chaetothyriomycetidae</taxon>
        <taxon>Chaetothyriales</taxon>
        <taxon>Trichomeriaceae</taxon>
        <taxon>Lithohypha</taxon>
    </lineage>
</organism>
<dbReference type="Proteomes" id="UP001345013">
    <property type="component" value="Unassembled WGS sequence"/>
</dbReference>
<evidence type="ECO:0000313" key="4">
    <source>
        <dbReference type="Proteomes" id="UP001345013"/>
    </source>
</evidence>
<comment type="caution">
    <text evidence="3">The sequence shown here is derived from an EMBL/GenBank/DDBJ whole genome shotgun (WGS) entry which is preliminary data.</text>
</comment>
<evidence type="ECO:0000256" key="1">
    <source>
        <dbReference type="SAM" id="Coils"/>
    </source>
</evidence>
<proteinExistence type="predicted"/>
<evidence type="ECO:0000256" key="2">
    <source>
        <dbReference type="SAM" id="MobiDB-lite"/>
    </source>
</evidence>
<keyword evidence="1" id="KW-0175">Coiled coil</keyword>
<sequence>MKYSSIVLTHMSPSILLMADPQSSSPSGLSRRRSNHDRARWRDTCRKDLTRHLKQQLGFDVDPAEVRLVPGPTDPYVWRYGPEQEHLFRKQLSKHNLSTEHMSALQELEAENQSLAARLDMATSMAEERNTEIQRLQESKDAMEQRLRELQATIQLRDAEALRRTQLVAEYMEKEHATTVLLQGWERGLRTLQVEVGTALQTQTSVSKA</sequence>
<reference evidence="3 4" key="1">
    <citation type="submission" date="2023-08" db="EMBL/GenBank/DDBJ databases">
        <title>Black Yeasts Isolated from many extreme environments.</title>
        <authorList>
            <person name="Coleine C."/>
            <person name="Stajich J.E."/>
            <person name="Selbmann L."/>
        </authorList>
    </citation>
    <scope>NUCLEOTIDE SEQUENCE [LARGE SCALE GENOMIC DNA]</scope>
    <source>
        <strain evidence="3 4">CCFEE 5885</strain>
    </source>
</reference>
<accession>A0ABR0K1E3</accession>
<protein>
    <submittedName>
        <fullName evidence="3">Uncharacterized protein</fullName>
    </submittedName>
</protein>
<evidence type="ECO:0000313" key="3">
    <source>
        <dbReference type="EMBL" id="KAK5082549.1"/>
    </source>
</evidence>
<gene>
    <name evidence="3" type="ORF">LTR24_007924</name>
</gene>
<keyword evidence="4" id="KW-1185">Reference proteome</keyword>